<reference evidence="4" key="1">
    <citation type="journal article" date="2019" name="Int. J. Syst. Evol. Microbiol.">
        <title>The Global Catalogue of Microorganisms (GCM) 10K type strain sequencing project: providing services to taxonomists for standard genome sequencing and annotation.</title>
        <authorList>
            <consortium name="The Broad Institute Genomics Platform"/>
            <consortium name="The Broad Institute Genome Sequencing Center for Infectious Disease"/>
            <person name="Wu L."/>
            <person name="Ma J."/>
        </authorList>
    </citation>
    <scope>NUCLEOTIDE SEQUENCE [LARGE SCALE GENOMIC DNA]</scope>
    <source>
        <strain evidence="4">CCM 7526</strain>
    </source>
</reference>
<proteinExistence type="predicted"/>
<dbReference type="RefSeq" id="WP_317795470.1">
    <property type="nucleotide sequence ID" value="NZ_AP028461.1"/>
</dbReference>
<feature type="chain" id="PRO_5047344371" evidence="1">
    <location>
        <begin position="25"/>
        <end position="579"/>
    </location>
</feature>
<dbReference type="GO" id="GO:0016787">
    <property type="term" value="F:hydrolase activity"/>
    <property type="evidence" value="ECO:0007669"/>
    <property type="project" value="UniProtKB-KW"/>
</dbReference>
<evidence type="ECO:0000313" key="4">
    <source>
        <dbReference type="Proteomes" id="UP001597183"/>
    </source>
</evidence>
<name>A0ABW4A3U1_9ACTN</name>
<feature type="domain" description="Alpha/beta hydrolase" evidence="2">
    <location>
        <begin position="36"/>
        <end position="458"/>
    </location>
</feature>
<dbReference type="InterPro" id="IPR045394">
    <property type="entry name" value="Abhydrolase_dom"/>
</dbReference>
<dbReference type="EMBL" id="JBHTMK010000008">
    <property type="protein sequence ID" value="MFD1365234.1"/>
    <property type="molecule type" value="Genomic_DNA"/>
</dbReference>
<keyword evidence="1" id="KW-0732">Signal</keyword>
<keyword evidence="3" id="KW-0378">Hydrolase</keyword>
<evidence type="ECO:0000259" key="2">
    <source>
        <dbReference type="Pfam" id="PF20091"/>
    </source>
</evidence>
<sequence>MRKAPPILLIPLLLALLGPAPATAAPHPGTVPAPAVTGPVPGRPFFATDLDLPARGYVEQEYFYSGHANVYDATVAPGIGARPAPSPTANIVSTGHPYTTRMIVRRPARPAAFNGTVIVEWLNATSQYDVEALWFRTHEFLMRDGYAWVGITAQSAPVTHPVLGLKAFDPQRYGHLDLPAGDALSFDAYAQGLQAVRTTDVLGGLRHRISTVVAAGVSQSAGRVAVFVNAVQPRTRPVADAALLYVGGERLRDDLPIPVFKVLSETEFTGPPSANEISSLQPDTDRMRTWAVAGTSHSDWASFAVRYALLQRDQPTAPLRDDCARPSRSRSPDRYPLSAAMHHLTRWTRHGIAPPTAPLISLAADGQTVQRDQHGNALGGLRLAPFQVPVAVDTGSNENPPGGTGLCFLNGTHIPFDRATLTALYPDRQTYLRRFTIAAARNVRDGHVLPADAAEMLRDAHASLAGRDLQCRELCANVAQFPIQPSTQLLRDHTAFLYQRGGERLLHLLDDATLAVALGQTDPARQRRHYDRAVRALGDYRDQLERQHRLGRSTPEQTRLLDGYAAELIRLLTPSPAGT</sequence>
<organism evidence="3 4">
    <name type="scientific">Actinoplanes sichuanensis</name>
    <dbReference type="NCBI Taxonomy" id="512349"/>
    <lineage>
        <taxon>Bacteria</taxon>
        <taxon>Bacillati</taxon>
        <taxon>Actinomycetota</taxon>
        <taxon>Actinomycetes</taxon>
        <taxon>Micromonosporales</taxon>
        <taxon>Micromonosporaceae</taxon>
        <taxon>Actinoplanes</taxon>
    </lineage>
</organism>
<dbReference type="Pfam" id="PF20091">
    <property type="entry name" value="Abhydrolase_10"/>
    <property type="match status" value="1"/>
</dbReference>
<evidence type="ECO:0000313" key="3">
    <source>
        <dbReference type="EMBL" id="MFD1365234.1"/>
    </source>
</evidence>
<protein>
    <submittedName>
        <fullName evidence="3">Alpha/beta hydrolase domain-containing protein</fullName>
    </submittedName>
</protein>
<accession>A0ABW4A3U1</accession>
<evidence type="ECO:0000256" key="1">
    <source>
        <dbReference type="SAM" id="SignalP"/>
    </source>
</evidence>
<gene>
    <name evidence="3" type="ORF">ACFQ5G_07760</name>
</gene>
<dbReference type="Proteomes" id="UP001597183">
    <property type="component" value="Unassembled WGS sequence"/>
</dbReference>
<keyword evidence="4" id="KW-1185">Reference proteome</keyword>
<comment type="caution">
    <text evidence="3">The sequence shown here is derived from an EMBL/GenBank/DDBJ whole genome shotgun (WGS) entry which is preliminary data.</text>
</comment>
<feature type="signal peptide" evidence="1">
    <location>
        <begin position="1"/>
        <end position="24"/>
    </location>
</feature>